<feature type="domain" description="ThuA-like" evidence="1">
    <location>
        <begin position="2"/>
        <end position="211"/>
    </location>
</feature>
<proteinExistence type="predicted"/>
<dbReference type="PANTHER" id="PTHR40469">
    <property type="entry name" value="SECRETED GLYCOSYL HYDROLASE"/>
    <property type="match status" value="1"/>
</dbReference>
<evidence type="ECO:0000313" key="2">
    <source>
        <dbReference type="EMBL" id="MED5019267.1"/>
    </source>
</evidence>
<reference evidence="2 3" key="1">
    <citation type="submission" date="2023-03" db="EMBL/GenBank/DDBJ databases">
        <title>Bacillus Genome Sequencing.</title>
        <authorList>
            <person name="Dunlap C."/>
        </authorList>
    </citation>
    <scope>NUCLEOTIDE SEQUENCE [LARGE SCALE GENOMIC DNA]</scope>
    <source>
        <strain evidence="2 3">NRS-52</strain>
    </source>
</reference>
<dbReference type="RefSeq" id="WP_328280131.1">
    <property type="nucleotide sequence ID" value="NZ_JARTLD010000047.1"/>
</dbReference>
<evidence type="ECO:0000313" key="3">
    <source>
        <dbReference type="Proteomes" id="UP001343257"/>
    </source>
</evidence>
<sequence>MRVLVLCDDNWHPSRIVQEGLEPLRQHGFEFDYALDTGSDFRDDLKNRLREYPLLVLAKSNRISAEVEEPWITPQAEKELQSYVSGGGGLLVLHSGTVGYKNSAVMRDLVGGVFTHHPEQCPVAVEPVPGHPITRNIPDFEIKDEHYFMDMNGHRDLDVFLTTSSEHGQQPGGWTREQGAGRVCVLTPGHNAEVWKHPALQQLLRQSLEWCMQGRDAS</sequence>
<gene>
    <name evidence="2" type="ORF">P9847_18350</name>
</gene>
<organism evidence="2 3">
    <name type="scientific">Paenibacillus chibensis</name>
    <dbReference type="NCBI Taxonomy" id="59846"/>
    <lineage>
        <taxon>Bacteria</taxon>
        <taxon>Bacillati</taxon>
        <taxon>Bacillota</taxon>
        <taxon>Bacilli</taxon>
        <taxon>Bacillales</taxon>
        <taxon>Paenibacillaceae</taxon>
        <taxon>Paenibacillus</taxon>
    </lineage>
</organism>
<dbReference type="SUPFAM" id="SSF52317">
    <property type="entry name" value="Class I glutamine amidotransferase-like"/>
    <property type="match status" value="1"/>
</dbReference>
<dbReference type="PANTHER" id="PTHR40469:SF2">
    <property type="entry name" value="GALACTOSE-BINDING DOMAIN-LIKE SUPERFAMILY PROTEIN"/>
    <property type="match status" value="1"/>
</dbReference>
<keyword evidence="3" id="KW-1185">Reference proteome</keyword>
<dbReference type="InterPro" id="IPR029010">
    <property type="entry name" value="ThuA-like"/>
</dbReference>
<comment type="caution">
    <text evidence="2">The sequence shown here is derived from an EMBL/GenBank/DDBJ whole genome shotgun (WGS) entry which is preliminary data.</text>
</comment>
<name>A0ABU6PWU0_9BACL</name>
<dbReference type="Gene3D" id="3.40.50.880">
    <property type="match status" value="1"/>
</dbReference>
<dbReference type="InterPro" id="IPR029062">
    <property type="entry name" value="Class_I_gatase-like"/>
</dbReference>
<evidence type="ECO:0000259" key="1">
    <source>
        <dbReference type="Pfam" id="PF06283"/>
    </source>
</evidence>
<dbReference type="Proteomes" id="UP001343257">
    <property type="component" value="Unassembled WGS sequence"/>
</dbReference>
<dbReference type="EMBL" id="JARTLD010000047">
    <property type="protein sequence ID" value="MED5019267.1"/>
    <property type="molecule type" value="Genomic_DNA"/>
</dbReference>
<dbReference type="Pfam" id="PF06283">
    <property type="entry name" value="ThuA"/>
    <property type="match status" value="1"/>
</dbReference>
<accession>A0ABU6PWU0</accession>
<protein>
    <submittedName>
        <fullName evidence="2">ThuA domain-containing protein</fullName>
    </submittedName>
</protein>